<keyword evidence="3" id="KW-1185">Reference proteome</keyword>
<dbReference type="Proteomes" id="UP001257234">
    <property type="component" value="Unassembled WGS sequence"/>
</dbReference>
<dbReference type="RefSeq" id="WP_309560694.1">
    <property type="nucleotide sequence ID" value="NZ_JAVJIU010000002.1"/>
</dbReference>
<comment type="caution">
    <text evidence="2">The sequence shown here is derived from an EMBL/GenBank/DDBJ whole genome shotgun (WGS) entry which is preliminary data.</text>
</comment>
<feature type="transmembrane region" description="Helical" evidence="1">
    <location>
        <begin position="21"/>
        <end position="39"/>
    </location>
</feature>
<sequence>MESKNTKNKKPKGKLLKRVGFVVAFILLAPTILFTLGWFNRDTLIDELQDWYKDNGHGQLEIGDVDATFIKGFPNVGFTITDIYQSSFDSILDKRSSISIQKAQVTVGASDLIKGDLKFKNIRINNVEIFSKVISEKTLEEYIRLKIEKQNSPTEGVNLPEWLSDRTDFALRDISFISQDSMLNKSFDLKLLSAEGDFKKIDNKISGNLNFRVQVNKLGFNTKKGSYLRDAMLTGNPEFQLNQINNQLNISEFIMKINDQDFITNVGFDFSGINAYKINLQNPKTDFQEIKKLLADSISSKLSAYEISEPIPINFNLEGEFQYGNTPFIYADFSTSANHGSIHESLKLDNLDFKGYLTNSLNEETIAREQPGKKDIKVYFEEFQAEIEDIKLSANKSYYQSSREADNLLNVDLKMSGSNETLAELLQTNNFDFKGGNFQLDAKIDGNATKSFEVFNSAKGRFTLRNTRVVLQKNKLQLPVEILDIKLEDRNSILENLKINLADNEQLVFRGQLRNISSLLEDDPVLPASADVMVASQELNINNLIDTAMELIPTNQKPKNELKTLHQTFEAVYNKFQPRIKLDLKKVEYDANEFRNLNADVELTDAETVSFRKLSFDYQESSTELSGILKIPEPASELYEPIFLNIDTRSSGAIGVFQELFNIQLVKITNGDYVFSGNVTGNIQELDQLLDNTSGDLKLLNAKFYYPEGDLEIELDSLKVAVLNSNIELKKFLVEIDDHNPFYISGRVEDFPGFLLDSSQANGKISMGLEADFVDINKWMGTIDSMDLDSANKSVQKRDLDAIFADINYFDPELTIQVDSLKYKEILSENIAAKIYFENDSILKLNDLKIKFKESSAVIKGELQARNLRNSTKNKNPFNFKFSAEGSGNSQDLNDLLQTVNFDLKSGNFKVTGSYEGKAQDLKILSSDIKSDLTLGETVVDIEGTDIEIPIDSLHLYIENNLATLERLDVNLPGKSSIDITGKIDSFSNFINNDQAIDSHNSSFKVRSPYLDSKDIKEFIGAGKKDKTQTDSKNFRIRDLKNVISNLNYTYFPSAEIAIDTLIYDNVAVSNFATEIGFDDSGDIMVENSQLKYRDGQANFNLKGGLGVANQLPVMIDMKIQNIDLEELVVDLDYFNDSALRNTEKLGGTLDLDFDVTGSFDEDGKLKMNSLNGDVKVDLRELVIHEYQPLLENVKVLKEERFKKLEFQPITQTFQVVDGEIIIPRTQIQSTAVQVFVEGEMKPGEYYNIWISVPWNNIFKSRDGIELPKKISYDKSGAKFYLQIIQDKESEKPRKQELRTKFRLGNRKLEKSKRD</sequence>
<keyword evidence="1" id="KW-0812">Transmembrane</keyword>
<gene>
    <name evidence="2" type="ORF">RE431_04095</name>
</gene>
<evidence type="ECO:0000313" key="2">
    <source>
        <dbReference type="EMBL" id="MDR5589805.1"/>
    </source>
</evidence>
<protein>
    <submittedName>
        <fullName evidence="2">AsmA-like C-terminal region-containing protein</fullName>
    </submittedName>
</protein>
<evidence type="ECO:0000256" key="1">
    <source>
        <dbReference type="SAM" id="Phobius"/>
    </source>
</evidence>
<evidence type="ECO:0000313" key="3">
    <source>
        <dbReference type="Proteomes" id="UP001257234"/>
    </source>
</evidence>
<name>A0ABU1EN44_9FLAO</name>
<keyword evidence="1" id="KW-0472">Membrane</keyword>
<accession>A0ABU1EN44</accession>
<dbReference type="EMBL" id="JAVJIU010000002">
    <property type="protein sequence ID" value="MDR5589805.1"/>
    <property type="molecule type" value="Genomic_DNA"/>
</dbReference>
<proteinExistence type="predicted"/>
<keyword evidence="1" id="KW-1133">Transmembrane helix</keyword>
<reference evidence="3" key="1">
    <citation type="submission" date="2023-07" db="EMBL/GenBank/DDBJ databases">
        <title>Christiangramia sp. SM2212., a novel bacterium of the family Flavobacteriaceae isolated from the sea sediment.</title>
        <authorList>
            <person name="Wang J."/>
            <person name="Zhang X."/>
        </authorList>
    </citation>
    <scope>NUCLEOTIDE SEQUENCE [LARGE SCALE GENOMIC DNA]</scope>
    <source>
        <strain evidence="3">SM2212</strain>
    </source>
</reference>
<organism evidence="2 3">
    <name type="scientific">Christiangramia sediminicola</name>
    <dbReference type="NCBI Taxonomy" id="3073267"/>
    <lineage>
        <taxon>Bacteria</taxon>
        <taxon>Pseudomonadati</taxon>
        <taxon>Bacteroidota</taxon>
        <taxon>Flavobacteriia</taxon>
        <taxon>Flavobacteriales</taxon>
        <taxon>Flavobacteriaceae</taxon>
        <taxon>Christiangramia</taxon>
    </lineage>
</organism>